<dbReference type="KEGG" id="omr:OXIME_001013"/>
<dbReference type="GeneID" id="95967749"/>
<keyword evidence="1" id="KW-0812">Transmembrane</keyword>
<gene>
    <name evidence="2" type="ORF">OXIME_001013</name>
</gene>
<feature type="transmembrane region" description="Helical" evidence="1">
    <location>
        <begin position="174"/>
        <end position="192"/>
    </location>
</feature>
<evidence type="ECO:0000313" key="3">
    <source>
        <dbReference type="Proteomes" id="UP001451606"/>
    </source>
</evidence>
<keyword evidence="3" id="KW-1185">Reference proteome</keyword>
<reference evidence="2 3" key="1">
    <citation type="submission" date="2023-09" db="EMBL/GenBank/DDBJ databases">
        <authorList>
            <person name="Golyshina O.V."/>
            <person name="Lunev E.A."/>
            <person name="Bargiela R."/>
            <person name="Gaines M.C."/>
            <person name="Daum B."/>
            <person name="Bale N.J."/>
            <person name="Koenen M."/>
            <person name="Sinninghe Damst J.S."/>
            <person name="Yakimov M."/>
            <person name="Golyshin P.N."/>
        </authorList>
    </citation>
    <scope>NUCLEOTIDE SEQUENCE [LARGE SCALE GENOMIC DNA]</scope>
    <source>
        <strain evidence="2 3">M1</strain>
    </source>
</reference>
<organism evidence="2 3">
    <name type="scientific">Oxyplasma meridianum</name>
    <dbReference type="NCBI Taxonomy" id="3073602"/>
    <lineage>
        <taxon>Archaea</taxon>
        <taxon>Methanobacteriati</taxon>
        <taxon>Thermoplasmatota</taxon>
        <taxon>Thermoplasmata</taxon>
        <taxon>Thermoplasmatales</taxon>
        <taxon>Thermoplasmataceae</taxon>
        <taxon>Oxyplasma</taxon>
    </lineage>
</organism>
<accession>A0AAX4NHH6</accession>
<proteinExistence type="predicted"/>
<keyword evidence="1" id="KW-0472">Membrane</keyword>
<name>A0AAX4NHH6_9ARCH</name>
<feature type="transmembrane region" description="Helical" evidence="1">
    <location>
        <begin position="139"/>
        <end position="162"/>
    </location>
</feature>
<dbReference type="EMBL" id="CP133772">
    <property type="protein sequence ID" value="WYY00443.1"/>
    <property type="molecule type" value="Genomic_DNA"/>
</dbReference>
<feature type="transmembrane region" description="Helical" evidence="1">
    <location>
        <begin position="6"/>
        <end position="28"/>
    </location>
</feature>
<feature type="transmembrane region" description="Helical" evidence="1">
    <location>
        <begin position="72"/>
        <end position="93"/>
    </location>
</feature>
<dbReference type="RefSeq" id="WP_393970780.1">
    <property type="nucleotide sequence ID" value="NZ_CP133772.1"/>
</dbReference>
<protein>
    <submittedName>
        <fullName evidence="2">LysE family translocator</fullName>
    </submittedName>
</protein>
<sequence>MITGVAIVLGISLGISLAAPPGPITAMIVDRSMTSVMKGFMIGMGAMSADFTLMIITLGFRSLVDLASYDSYIFLMGGIFFIFLSVGVFRSRYSDGIKSPRKNMNYFSGLLLGLVNPMQIAWWLTAGLSVFQRFGTEPFYFLFIGIVLWVAFLTLAINRSVVKYGKKMAEAIKIFSFIILASFGVVFIYYGINLFLK</sequence>
<evidence type="ECO:0000313" key="2">
    <source>
        <dbReference type="EMBL" id="WYY00443.1"/>
    </source>
</evidence>
<feature type="transmembrane region" description="Helical" evidence="1">
    <location>
        <begin position="105"/>
        <end position="124"/>
    </location>
</feature>
<evidence type="ECO:0000256" key="1">
    <source>
        <dbReference type="SAM" id="Phobius"/>
    </source>
</evidence>
<dbReference type="PANTHER" id="PTHR38825">
    <property type="entry name" value="LYSINE EXPORTER PROTEIN (LYSE/YGGA)"/>
    <property type="match status" value="1"/>
</dbReference>
<dbReference type="Proteomes" id="UP001451606">
    <property type="component" value="Chromosome"/>
</dbReference>
<dbReference type="AlphaFoldDB" id="A0AAX4NHH6"/>
<dbReference type="PANTHER" id="PTHR38825:SF2">
    <property type="entry name" value="LYSINE TRANSPORTER LYSE"/>
    <property type="match status" value="1"/>
</dbReference>
<keyword evidence="1" id="KW-1133">Transmembrane helix</keyword>
<feature type="transmembrane region" description="Helical" evidence="1">
    <location>
        <begin position="40"/>
        <end position="60"/>
    </location>
</feature>